<dbReference type="InterPro" id="IPR012910">
    <property type="entry name" value="Plug_dom"/>
</dbReference>
<keyword evidence="2 7" id="KW-0813">Transport</keyword>
<gene>
    <name evidence="9" type="ORF">Q4Q35_10625</name>
</gene>
<keyword evidence="6 7" id="KW-0998">Cell outer membrane</keyword>
<dbReference type="NCBIfam" id="TIGR04056">
    <property type="entry name" value="OMP_RagA_SusC"/>
    <property type="match status" value="1"/>
</dbReference>
<dbReference type="InterPro" id="IPR023997">
    <property type="entry name" value="TonB-dep_OMP_SusC/RagA_CS"/>
</dbReference>
<evidence type="ECO:0000313" key="9">
    <source>
        <dbReference type="EMBL" id="MDO5970260.1"/>
    </source>
</evidence>
<dbReference type="Gene3D" id="2.170.130.10">
    <property type="entry name" value="TonB-dependent receptor, plug domain"/>
    <property type="match status" value="1"/>
</dbReference>
<dbReference type="NCBIfam" id="TIGR04057">
    <property type="entry name" value="SusC_RagA_signa"/>
    <property type="match status" value="1"/>
</dbReference>
<keyword evidence="4 7" id="KW-0812">Transmembrane</keyword>
<evidence type="ECO:0000256" key="4">
    <source>
        <dbReference type="ARBA" id="ARBA00022692"/>
    </source>
</evidence>
<comment type="caution">
    <text evidence="9">The sequence shown here is derived from an EMBL/GenBank/DDBJ whole genome shotgun (WGS) entry which is preliminary data.</text>
</comment>
<evidence type="ECO:0000256" key="2">
    <source>
        <dbReference type="ARBA" id="ARBA00022448"/>
    </source>
</evidence>
<keyword evidence="9" id="KW-0675">Receptor</keyword>
<feature type="domain" description="TonB-dependent receptor plug" evidence="8">
    <location>
        <begin position="228"/>
        <end position="353"/>
    </location>
</feature>
<dbReference type="Pfam" id="PF07715">
    <property type="entry name" value="Plug"/>
    <property type="match status" value="1"/>
</dbReference>
<dbReference type="InterPro" id="IPR008969">
    <property type="entry name" value="CarboxyPept-like_regulatory"/>
</dbReference>
<dbReference type="InterPro" id="IPR023996">
    <property type="entry name" value="TonB-dep_OMP_SusC/RagA"/>
</dbReference>
<keyword evidence="5 7" id="KW-0472">Membrane</keyword>
<evidence type="ECO:0000256" key="1">
    <source>
        <dbReference type="ARBA" id="ARBA00004571"/>
    </source>
</evidence>
<dbReference type="Gene3D" id="2.40.170.20">
    <property type="entry name" value="TonB-dependent receptor, beta-barrel domain"/>
    <property type="match status" value="1"/>
</dbReference>
<comment type="subcellular location">
    <subcellularLocation>
        <location evidence="1 7">Cell outer membrane</location>
        <topology evidence="1 7">Multi-pass membrane protein</topology>
    </subcellularLocation>
</comment>
<dbReference type="Pfam" id="PF13715">
    <property type="entry name" value="CarbopepD_reg_2"/>
    <property type="match status" value="1"/>
</dbReference>
<evidence type="ECO:0000313" key="10">
    <source>
        <dbReference type="Proteomes" id="UP001176883"/>
    </source>
</evidence>
<name>A0ABT8WAX6_9FLAO</name>
<dbReference type="InterPro" id="IPR037066">
    <property type="entry name" value="Plug_dom_sf"/>
</dbReference>
<dbReference type="SUPFAM" id="SSF56935">
    <property type="entry name" value="Porins"/>
    <property type="match status" value="1"/>
</dbReference>
<organism evidence="9 10">
    <name type="scientific">Flavivirga aquimarina</name>
    <dbReference type="NCBI Taxonomy" id="2027862"/>
    <lineage>
        <taxon>Bacteria</taxon>
        <taxon>Pseudomonadati</taxon>
        <taxon>Bacteroidota</taxon>
        <taxon>Flavobacteriia</taxon>
        <taxon>Flavobacteriales</taxon>
        <taxon>Flavobacteriaceae</taxon>
        <taxon>Flavivirga</taxon>
    </lineage>
</organism>
<evidence type="ECO:0000256" key="5">
    <source>
        <dbReference type="ARBA" id="ARBA00023136"/>
    </source>
</evidence>
<dbReference type="EMBL" id="JAUOEK010000118">
    <property type="protein sequence ID" value="MDO5970260.1"/>
    <property type="molecule type" value="Genomic_DNA"/>
</dbReference>
<keyword evidence="10" id="KW-1185">Reference proteome</keyword>
<dbReference type="RefSeq" id="WP_303277951.1">
    <property type="nucleotide sequence ID" value="NZ_JAUOEK010000118.1"/>
</dbReference>
<keyword evidence="3 7" id="KW-1134">Transmembrane beta strand</keyword>
<dbReference type="InterPro" id="IPR036942">
    <property type="entry name" value="Beta-barrel_TonB_sf"/>
</dbReference>
<dbReference type="SUPFAM" id="SSF49464">
    <property type="entry name" value="Carboxypeptidase regulatory domain-like"/>
    <property type="match status" value="1"/>
</dbReference>
<evidence type="ECO:0000256" key="7">
    <source>
        <dbReference type="PROSITE-ProRule" id="PRU01360"/>
    </source>
</evidence>
<dbReference type="InterPro" id="IPR039426">
    <property type="entry name" value="TonB-dep_rcpt-like"/>
</dbReference>
<evidence type="ECO:0000256" key="3">
    <source>
        <dbReference type="ARBA" id="ARBA00022452"/>
    </source>
</evidence>
<accession>A0ABT8WAX6</accession>
<sequence>MKIKLIKLRSIPGKRLPFMIMRIIILLLCTTVFSLAPKPSFSQEKVIINQDQWVTIDKVFKIIKDQTNYTFIYRSDLFENYPKVLLKKGTIKANKLLEKTLPQEEFVYSFSADKTIVIKIKVPIQNTIPQTIQHIIRGTVVSDKGEPLPGVNVIIKGAKTGTSTDFDGKYSLNLRDADVKSTVLIFSYLGYKTQEIVVDSRTDIDVTLIPDLSGLDEVVVIGYGTSKVRDVTGTISSISAGAIKTAPLGATAESLIQGKAAGVSVQIQSASPTSPISVIIRGGSSLSGTNQPLWVIDGVPQYAQSDDGNIFGLLEGDANNIFYNLNLDDIQSIDILKDASATAIYGSRATNGVVLVTTKKGSYNSKPVFEISTNVGISVADWNDFDYLERDEYVDFLTNVSNEDVLARGNPGFSRFILDRAAFFELNTSEFDGQSTFALLPDAFNTESQVPNWLDLLTQSPITTTHSFSARGGSENTSYFTSFSYNKTEGVVKTGFSERYSGRINFDTKFSKNLKFGLNLSGSTREADNKDALVNNLKTTRPDFPAYNPDGTLFLGDDGFTQNPLLDLENDNLSENVIFQGTAYLEVKFLKDFLFRTAFSNNYVDTESVVFKKRGSLQVEEEGLKQTNLSTTSSNIWENTLSYKKIFNEKHDVTGLLGYTFERSNRYQLNIQGNGFPDNEVLDGFGSASFIDFINESESDNALISQFARGQYQFDKRYIVSGTIRRDGSSRFGANRRWGYFPSGAIAWVVSGEKFMQSDKMQKYVPFLKLRASFGTTGGQDIGNFDHLSTFAGTTYNGAPGLIPNSIGNRNLQWEETDLLDLGIDFSLFNGRVSGTLGKYKKQSREALFSTNIATSSSFTEVPTNIGSLDNDGYEISFNYDIIRTENHRLTFNFNWATNDTKVTKINGTTNELFFPDFSEPFQRLVEGGSVDEWWGFQTAGRFFDSAEDAASYRPRTEDGGVGLIRHSRGEETKGDIIYLDQNGDGEITDEDRVNIGSATPDGFGGFGLGYSHKGFRINATFVYAYGHKRLWEDAFRSGGGVAFENQSNSIVGQSAGVVDDVRDAQFPRITLFSSVNSLFSDAYLFDASYLRLSQVSIGYSIPKKVFKNRTISGIDITLQGTNLFTITNYPGIDPQGNFTSTQLGTGLGVDVSTFPQTQGYNLGIRVTL</sequence>
<protein>
    <submittedName>
        <fullName evidence="9">TonB-dependent receptor</fullName>
    </submittedName>
</protein>
<reference evidence="9" key="1">
    <citation type="submission" date="2023-07" db="EMBL/GenBank/DDBJ databases">
        <title>Two novel species in the genus Flavivirga.</title>
        <authorList>
            <person name="Kwon K."/>
        </authorList>
    </citation>
    <scope>NUCLEOTIDE SEQUENCE</scope>
    <source>
        <strain evidence="9">KCTC 52353</strain>
    </source>
</reference>
<evidence type="ECO:0000259" key="8">
    <source>
        <dbReference type="Pfam" id="PF07715"/>
    </source>
</evidence>
<evidence type="ECO:0000256" key="6">
    <source>
        <dbReference type="ARBA" id="ARBA00023237"/>
    </source>
</evidence>
<comment type="similarity">
    <text evidence="7">Belongs to the TonB-dependent receptor family.</text>
</comment>
<dbReference type="PROSITE" id="PS52016">
    <property type="entry name" value="TONB_DEPENDENT_REC_3"/>
    <property type="match status" value="1"/>
</dbReference>
<dbReference type="Proteomes" id="UP001176883">
    <property type="component" value="Unassembled WGS sequence"/>
</dbReference>
<proteinExistence type="inferred from homology"/>
<dbReference type="Gene3D" id="2.60.40.1120">
    <property type="entry name" value="Carboxypeptidase-like, regulatory domain"/>
    <property type="match status" value="1"/>
</dbReference>